<dbReference type="EMBL" id="JBFBVU010000007">
    <property type="protein sequence ID" value="MEV8466637.1"/>
    <property type="molecule type" value="Genomic_DNA"/>
</dbReference>
<sequence length="172" mass="18016">MAVMVAASLVAAPAASCSLEALDLSGFSVDHRGSIPIALATRAAIDAGHIAELPKDNSARYAALYVIRLRAVAHMRRLAARALSGGPELAVLLTQSGAWMRINDPRTGARYHASPAAETELTVLVPDTVYAALLDGELTVQRATELGLLRVYGTENRDAAIHAFADALSISG</sequence>
<evidence type="ECO:0000313" key="2">
    <source>
        <dbReference type="Proteomes" id="UP001553161"/>
    </source>
</evidence>
<dbReference type="Proteomes" id="UP001553161">
    <property type="component" value="Unassembled WGS sequence"/>
</dbReference>
<protein>
    <recommendedName>
        <fullName evidence="3">SCP2 domain-containing protein</fullName>
    </recommendedName>
</protein>
<evidence type="ECO:0000313" key="1">
    <source>
        <dbReference type="EMBL" id="MEV8466637.1"/>
    </source>
</evidence>
<keyword evidence="2" id="KW-1185">Reference proteome</keyword>
<gene>
    <name evidence="1" type="ORF">AB0T83_07575</name>
</gene>
<name>A0ABV3L6E9_9RHOB</name>
<comment type="caution">
    <text evidence="1">The sequence shown here is derived from an EMBL/GenBank/DDBJ whole genome shotgun (WGS) entry which is preliminary data.</text>
</comment>
<organism evidence="1 2">
    <name type="scientific">Meridianimarinicoccus marinus</name>
    <dbReference type="NCBI Taxonomy" id="3231483"/>
    <lineage>
        <taxon>Bacteria</taxon>
        <taxon>Pseudomonadati</taxon>
        <taxon>Pseudomonadota</taxon>
        <taxon>Alphaproteobacteria</taxon>
        <taxon>Rhodobacterales</taxon>
        <taxon>Paracoccaceae</taxon>
        <taxon>Meridianimarinicoccus</taxon>
    </lineage>
</organism>
<reference evidence="1 2" key="1">
    <citation type="submission" date="2024-07" db="EMBL/GenBank/DDBJ databases">
        <authorList>
            <person name="Kang M."/>
        </authorList>
    </citation>
    <scope>NUCLEOTIDE SEQUENCE [LARGE SCALE GENOMIC DNA]</scope>
    <source>
        <strain evidence="1 2">DFM31</strain>
    </source>
</reference>
<accession>A0ABV3L6E9</accession>
<proteinExistence type="predicted"/>
<evidence type="ECO:0008006" key="3">
    <source>
        <dbReference type="Google" id="ProtNLM"/>
    </source>
</evidence>